<feature type="domain" description="F-box" evidence="4">
    <location>
        <begin position="11"/>
        <end position="59"/>
    </location>
</feature>
<dbReference type="PROSITE" id="PS50188">
    <property type="entry name" value="B302_SPRY"/>
    <property type="match status" value="1"/>
</dbReference>
<gene>
    <name evidence="6" type="ORF">NQ315_004776</name>
</gene>
<dbReference type="SMART" id="SM00256">
    <property type="entry name" value="FBOX"/>
    <property type="match status" value="1"/>
</dbReference>
<dbReference type="SMART" id="SM00449">
    <property type="entry name" value="SPRY"/>
    <property type="match status" value="1"/>
</dbReference>
<dbReference type="Proteomes" id="UP001159042">
    <property type="component" value="Unassembled WGS sequence"/>
</dbReference>
<evidence type="ECO:0000259" key="4">
    <source>
        <dbReference type="PROSITE" id="PS50181"/>
    </source>
</evidence>
<dbReference type="CDD" id="cd22111">
    <property type="entry name" value="F-box_FBXO45"/>
    <property type="match status" value="1"/>
</dbReference>
<proteinExistence type="predicted"/>
<organism evidence="6 7">
    <name type="scientific">Exocentrus adspersus</name>
    <dbReference type="NCBI Taxonomy" id="1586481"/>
    <lineage>
        <taxon>Eukaryota</taxon>
        <taxon>Metazoa</taxon>
        <taxon>Ecdysozoa</taxon>
        <taxon>Arthropoda</taxon>
        <taxon>Hexapoda</taxon>
        <taxon>Insecta</taxon>
        <taxon>Pterygota</taxon>
        <taxon>Neoptera</taxon>
        <taxon>Endopterygota</taxon>
        <taxon>Coleoptera</taxon>
        <taxon>Polyphaga</taxon>
        <taxon>Cucujiformia</taxon>
        <taxon>Chrysomeloidea</taxon>
        <taxon>Cerambycidae</taxon>
        <taxon>Lamiinae</taxon>
        <taxon>Acanthocinini</taxon>
        <taxon>Exocentrus</taxon>
    </lineage>
</organism>
<accession>A0AAV8W2X2</accession>
<keyword evidence="1" id="KW-0524">Neurogenesis</keyword>
<dbReference type="FunFam" id="1.20.1280.50:FF:000055">
    <property type="entry name" value="F-box/SPRY domain-containing protein 1"/>
    <property type="match status" value="1"/>
</dbReference>
<dbReference type="PROSITE" id="PS50181">
    <property type="entry name" value="FBOX"/>
    <property type="match status" value="1"/>
</dbReference>
<dbReference type="SUPFAM" id="SSF81383">
    <property type="entry name" value="F-box domain"/>
    <property type="match status" value="1"/>
</dbReference>
<evidence type="ECO:0008006" key="8">
    <source>
        <dbReference type="Google" id="ProtNLM"/>
    </source>
</evidence>
<keyword evidence="2" id="KW-0770">Synapse</keyword>
<evidence type="ECO:0000313" key="6">
    <source>
        <dbReference type="EMBL" id="KAJ8920637.1"/>
    </source>
</evidence>
<dbReference type="GO" id="GO:0019005">
    <property type="term" value="C:SCF ubiquitin ligase complex"/>
    <property type="evidence" value="ECO:0007669"/>
    <property type="project" value="TreeGrafter"/>
</dbReference>
<dbReference type="GO" id="GO:0060386">
    <property type="term" value="P:synapse assembly involved in innervation"/>
    <property type="evidence" value="ECO:0007669"/>
    <property type="project" value="TreeGrafter"/>
</dbReference>
<dbReference type="InterPro" id="IPR001810">
    <property type="entry name" value="F-box_dom"/>
</dbReference>
<evidence type="ECO:0000256" key="2">
    <source>
        <dbReference type="ARBA" id="ARBA00023018"/>
    </source>
</evidence>
<comment type="caution">
    <text evidence="6">The sequence shown here is derived from an EMBL/GenBank/DDBJ whole genome shotgun (WGS) entry which is preliminary data.</text>
</comment>
<dbReference type="InterPro" id="IPR003877">
    <property type="entry name" value="SPRY_dom"/>
</dbReference>
<dbReference type="InterPro" id="IPR043136">
    <property type="entry name" value="B30.2/SPRY_sf"/>
</dbReference>
<feature type="domain" description="B30.2/SPRY" evidence="5">
    <location>
        <begin position="69"/>
        <end position="260"/>
    </location>
</feature>
<dbReference type="AlphaFoldDB" id="A0AAV8W2X2"/>
<dbReference type="Pfam" id="PF12937">
    <property type="entry name" value="F-box-like"/>
    <property type="match status" value="1"/>
</dbReference>
<dbReference type="Gene3D" id="2.60.120.920">
    <property type="match status" value="1"/>
</dbReference>
<dbReference type="Pfam" id="PF00622">
    <property type="entry name" value="SPRY"/>
    <property type="match status" value="1"/>
</dbReference>
<reference evidence="6 7" key="1">
    <citation type="journal article" date="2023" name="Insect Mol. Biol.">
        <title>Genome sequencing provides insights into the evolution of gene families encoding plant cell wall-degrading enzymes in longhorned beetles.</title>
        <authorList>
            <person name="Shin N.R."/>
            <person name="Okamura Y."/>
            <person name="Kirsch R."/>
            <person name="Pauchet Y."/>
        </authorList>
    </citation>
    <scope>NUCLEOTIDE SEQUENCE [LARGE SCALE GENOMIC DNA]</scope>
    <source>
        <strain evidence="6">EAD_L_NR</strain>
    </source>
</reference>
<evidence type="ECO:0000259" key="5">
    <source>
        <dbReference type="PROSITE" id="PS50188"/>
    </source>
</evidence>
<comment type="subcellular location">
    <subcellularLocation>
        <location evidence="3">Synapse</location>
    </subcellularLocation>
</comment>
<dbReference type="PANTHER" id="PTHR12245">
    <property type="entry name" value="SPRY DOMAIN CONTAINING SOCS BOX PROTEIN"/>
    <property type="match status" value="1"/>
</dbReference>
<dbReference type="InterPro" id="IPR050672">
    <property type="entry name" value="FBXO45-Fsn/SPSB_families"/>
</dbReference>
<dbReference type="SUPFAM" id="SSF49899">
    <property type="entry name" value="Concanavalin A-like lectins/glucanases"/>
    <property type="match status" value="1"/>
</dbReference>
<dbReference type="Gene3D" id="1.20.1280.50">
    <property type="match status" value="1"/>
</dbReference>
<dbReference type="GO" id="GO:0043161">
    <property type="term" value="P:proteasome-mediated ubiquitin-dependent protein catabolic process"/>
    <property type="evidence" value="ECO:0007669"/>
    <property type="project" value="TreeGrafter"/>
</dbReference>
<dbReference type="EMBL" id="JANEYG010000013">
    <property type="protein sequence ID" value="KAJ8920637.1"/>
    <property type="molecule type" value="Genomic_DNA"/>
</dbReference>
<evidence type="ECO:0000313" key="7">
    <source>
        <dbReference type="Proteomes" id="UP001159042"/>
    </source>
</evidence>
<evidence type="ECO:0000256" key="3">
    <source>
        <dbReference type="ARBA" id="ARBA00034103"/>
    </source>
</evidence>
<name>A0AAV8W2X2_9CUCU</name>
<keyword evidence="7" id="KW-1185">Reference proteome</keyword>
<protein>
    <recommendedName>
        <fullName evidence="8">F-box/SPRY domain-containing protein 1</fullName>
    </recommendedName>
</protein>
<sequence length="260" mass="29594">MYKPLKGKMDISKITQIPDNVLEVIFSFLTLRDLRNCSLVCKKWYSFLNDENNDVWRLHCIRKLAEEALKSDLLSSVPTYKAKLRAFYHAWNPNDCSRNIYIKPNGFTLHRNPVAQSTDAARGKIGFRHGRHTWEVIWEGPLGTVAVIGIATKDAPLQCHGYVALLGSDDQSWGWNLVDNHLLHNGDAQGNYPLLNNAPKYQVGERIRVILDCDDNTLSFEKNYEFLGVAFRVGDTCVPSPIDLPQLCDPDLRIFVSFKD</sequence>
<evidence type="ECO:0000256" key="1">
    <source>
        <dbReference type="ARBA" id="ARBA00022902"/>
    </source>
</evidence>
<dbReference type="InterPro" id="IPR036047">
    <property type="entry name" value="F-box-like_dom_sf"/>
</dbReference>
<dbReference type="GO" id="GO:0045202">
    <property type="term" value="C:synapse"/>
    <property type="evidence" value="ECO:0007669"/>
    <property type="project" value="UniProtKB-SubCell"/>
</dbReference>
<dbReference type="InterPro" id="IPR001870">
    <property type="entry name" value="B30.2/SPRY"/>
</dbReference>
<dbReference type="PANTHER" id="PTHR12245:SF7">
    <property type="entry name" value="F-BOX_SPRY DOMAIN-CONTAINING PROTEIN 1"/>
    <property type="match status" value="1"/>
</dbReference>
<dbReference type="InterPro" id="IPR013320">
    <property type="entry name" value="ConA-like_dom_sf"/>
</dbReference>